<gene>
    <name evidence="2" type="ORF">LPB140_11755</name>
</gene>
<dbReference type="Gene3D" id="3.30.70.2970">
    <property type="entry name" value="Protein of unknown function (DUF541), domain 2"/>
    <property type="match status" value="1"/>
</dbReference>
<keyword evidence="1" id="KW-0472">Membrane</keyword>
<dbReference type="EMBL" id="CP018154">
    <property type="protein sequence ID" value="APG63835.1"/>
    <property type="molecule type" value="Genomic_DNA"/>
</dbReference>
<protein>
    <recommendedName>
        <fullName evidence="4">SIMPL domain-containing protein</fullName>
    </recommendedName>
</protein>
<dbReference type="AlphaFoldDB" id="A0A1L3JFC4"/>
<dbReference type="GO" id="GO:0006974">
    <property type="term" value="P:DNA damage response"/>
    <property type="evidence" value="ECO:0007669"/>
    <property type="project" value="TreeGrafter"/>
</dbReference>
<dbReference type="PANTHER" id="PTHR34387">
    <property type="entry name" value="SLR1258 PROTEIN"/>
    <property type="match status" value="1"/>
</dbReference>
<evidence type="ECO:0000313" key="3">
    <source>
        <dbReference type="Proteomes" id="UP000242561"/>
    </source>
</evidence>
<dbReference type="InterPro" id="IPR016907">
    <property type="entry name" value="UCP029033"/>
</dbReference>
<evidence type="ECO:0008006" key="4">
    <source>
        <dbReference type="Google" id="ProtNLM"/>
    </source>
</evidence>
<keyword evidence="3" id="KW-1185">Reference proteome</keyword>
<dbReference type="Proteomes" id="UP000242561">
    <property type="component" value="Chromosome"/>
</dbReference>
<sequence length="245" mass="26735">MKNEKGHLREHDRLRGRSGLYAAAIISAGLAIGGYLMGDGLVRMKQSDRAVTVRGLDEREVTADLATWNIAYSAQANDLQSAQAAMDRDTQAISAFFKEVGFDGDALQPTGVNVSQYSNDGVQTFTIRQRLSLRTTDIKKAQAAVKRQFDLVKRGVVLEDGSGMSYSFTKLNDIKPEMIAKATMDARKSAEQFAKDSGTDVGAIQSATQGYFEVTSRDGDDGGWGVTDTPYKKVRVVTTVQYNLD</sequence>
<accession>A0A1L3JFC4</accession>
<keyword evidence="1" id="KW-1133">Transmembrane helix</keyword>
<evidence type="ECO:0000256" key="1">
    <source>
        <dbReference type="SAM" id="Phobius"/>
    </source>
</evidence>
<dbReference type="PANTHER" id="PTHR34387:SF2">
    <property type="entry name" value="SLR1258 PROTEIN"/>
    <property type="match status" value="1"/>
</dbReference>
<dbReference type="InterPro" id="IPR007497">
    <property type="entry name" value="SIMPL/DUF541"/>
</dbReference>
<dbReference type="InterPro" id="IPR052022">
    <property type="entry name" value="26kDa_periplasmic_antigen"/>
</dbReference>
<dbReference type="KEGG" id="sphl:LPB140_11755"/>
<keyword evidence="1" id="KW-0812">Transmembrane</keyword>
<dbReference type="STRING" id="1913578.LPB140_11755"/>
<feature type="transmembrane region" description="Helical" evidence="1">
    <location>
        <begin position="20"/>
        <end position="38"/>
    </location>
</feature>
<proteinExistence type="predicted"/>
<name>A0A1L3JFC4_9SPHN</name>
<dbReference type="PIRSF" id="PIRSF029033">
    <property type="entry name" value="UCP029033"/>
    <property type="match status" value="1"/>
</dbReference>
<evidence type="ECO:0000313" key="2">
    <source>
        <dbReference type="EMBL" id="APG63835.1"/>
    </source>
</evidence>
<dbReference type="Pfam" id="PF04402">
    <property type="entry name" value="SIMPL"/>
    <property type="match status" value="1"/>
</dbReference>
<organism evidence="2 3">
    <name type="scientific">Sphingorhabdus lutea</name>
    <dbReference type="NCBI Taxonomy" id="1913578"/>
    <lineage>
        <taxon>Bacteria</taxon>
        <taxon>Pseudomonadati</taxon>
        <taxon>Pseudomonadota</taxon>
        <taxon>Alphaproteobacteria</taxon>
        <taxon>Sphingomonadales</taxon>
        <taxon>Sphingomonadaceae</taxon>
        <taxon>Sphingorhabdus</taxon>
    </lineage>
</organism>
<reference evidence="2 3" key="1">
    <citation type="submission" date="2016-11" db="EMBL/GenBank/DDBJ databases">
        <title>Sphingorhabdus sp. LPB0140, isolated from marine environment.</title>
        <authorList>
            <person name="Kim E."/>
            <person name="Yi H."/>
        </authorList>
    </citation>
    <scope>NUCLEOTIDE SEQUENCE [LARGE SCALE GENOMIC DNA]</scope>
    <source>
        <strain evidence="2 3">LPB0140</strain>
    </source>
</reference>